<evidence type="ECO:0000313" key="2">
    <source>
        <dbReference type="EMBL" id="KAF7474505.1"/>
    </source>
</evidence>
<dbReference type="Proteomes" id="UP000662637">
    <property type="component" value="Unassembled WGS sequence"/>
</dbReference>
<name>A0A834QAL2_MARMO</name>
<reference evidence="2" key="1">
    <citation type="submission" date="2020-08" db="EMBL/GenBank/DDBJ databases">
        <authorList>
            <person name="Shumante A."/>
            <person name="Zimin A.V."/>
            <person name="Puiu D."/>
            <person name="Salzberg S.L."/>
        </authorList>
    </citation>
    <scope>NUCLEOTIDE SEQUENCE</scope>
    <source>
        <strain evidence="2">WC2-LM</strain>
        <tissue evidence="2">Liver</tissue>
    </source>
</reference>
<proteinExistence type="predicted"/>
<comment type="caution">
    <text evidence="2">The sequence shown here is derived from an EMBL/GenBank/DDBJ whole genome shotgun (WGS) entry which is preliminary data.</text>
</comment>
<gene>
    <name evidence="2" type="ORF">GHT09_014734</name>
</gene>
<protein>
    <submittedName>
        <fullName evidence="2">Uncharacterized protein</fullName>
    </submittedName>
</protein>
<feature type="region of interest" description="Disordered" evidence="1">
    <location>
        <begin position="1"/>
        <end position="96"/>
    </location>
</feature>
<feature type="compositionally biased region" description="Gly residues" evidence="1">
    <location>
        <begin position="17"/>
        <end position="76"/>
    </location>
</feature>
<evidence type="ECO:0000313" key="3">
    <source>
        <dbReference type="Proteomes" id="UP000662637"/>
    </source>
</evidence>
<dbReference type="EMBL" id="WJEC01003885">
    <property type="protein sequence ID" value="KAF7474505.1"/>
    <property type="molecule type" value="Genomic_DNA"/>
</dbReference>
<accession>A0A834QAL2</accession>
<organism evidence="2 3">
    <name type="scientific">Marmota monax</name>
    <name type="common">Woodchuck</name>
    <dbReference type="NCBI Taxonomy" id="9995"/>
    <lineage>
        <taxon>Eukaryota</taxon>
        <taxon>Metazoa</taxon>
        <taxon>Chordata</taxon>
        <taxon>Craniata</taxon>
        <taxon>Vertebrata</taxon>
        <taxon>Euteleostomi</taxon>
        <taxon>Mammalia</taxon>
        <taxon>Eutheria</taxon>
        <taxon>Euarchontoglires</taxon>
        <taxon>Glires</taxon>
        <taxon>Rodentia</taxon>
        <taxon>Sciuromorpha</taxon>
        <taxon>Sciuridae</taxon>
        <taxon>Xerinae</taxon>
        <taxon>Marmotini</taxon>
        <taxon>Marmota</taxon>
    </lineage>
</organism>
<sequence length="160" mass="15602">MAGASSSQRGRGDSANLGGGGGGGVGGNDNSGRGGNFSGGGFGGRRGGGGGGGYGGSGDGYNGSGNDGSDSGGGGSCSDLGSYNDQSSNFGPRRGGLWRQKLWTLRWWRPTPRDPGGSGGSSSGSRSSGRGRGFDTARKQSLSGEESQEVTGKPQVTADL</sequence>
<dbReference type="AlphaFoldDB" id="A0A834QAL2"/>
<evidence type="ECO:0000256" key="1">
    <source>
        <dbReference type="SAM" id="MobiDB-lite"/>
    </source>
</evidence>
<feature type="region of interest" description="Disordered" evidence="1">
    <location>
        <begin position="108"/>
        <end position="160"/>
    </location>
</feature>